<keyword evidence="4" id="KW-1185">Reference proteome</keyword>
<dbReference type="RefSeq" id="XP_068358738.1">
    <property type="nucleotide sequence ID" value="XM_068505050.1"/>
</dbReference>
<sequence length="169" mass="18835">MFLPLFIFSAGANLLSTKYVISKVVPDQIPSSGHINVELTIDPPYTGECFCKFDTTIVKGFGEKDGTVICQAPRHIGGDIYVYFSPDGENWSTGLLATYTVNVKTMWIIVAIIAGTCLASFGLFWWQMRQCKNSSRKNRANAQVVRDGNFGFDDDEGFQPLRRNSPHLL</sequence>
<dbReference type="AlphaFoldDB" id="A0A1J4K3Q6"/>
<comment type="caution">
    <text evidence="3">The sequence shown here is derived from an EMBL/GenBank/DDBJ whole genome shotgun (WGS) entry which is preliminary data.</text>
</comment>
<evidence type="ECO:0008006" key="5">
    <source>
        <dbReference type="Google" id="ProtNLM"/>
    </source>
</evidence>
<feature type="chain" id="PRO_5013380464" description="IPT/TIG domain-containing protein" evidence="2">
    <location>
        <begin position="18"/>
        <end position="169"/>
    </location>
</feature>
<accession>A0A1J4K3Q6</accession>
<evidence type="ECO:0000256" key="2">
    <source>
        <dbReference type="SAM" id="SignalP"/>
    </source>
</evidence>
<proteinExistence type="predicted"/>
<feature type="transmembrane region" description="Helical" evidence="1">
    <location>
        <begin position="105"/>
        <end position="126"/>
    </location>
</feature>
<dbReference type="EMBL" id="MLAK01000752">
    <property type="protein sequence ID" value="OHT05602.1"/>
    <property type="molecule type" value="Genomic_DNA"/>
</dbReference>
<dbReference type="Gene3D" id="2.60.40.10">
    <property type="entry name" value="Immunoglobulins"/>
    <property type="match status" value="1"/>
</dbReference>
<feature type="signal peptide" evidence="2">
    <location>
        <begin position="1"/>
        <end position="17"/>
    </location>
</feature>
<evidence type="ECO:0000313" key="3">
    <source>
        <dbReference type="EMBL" id="OHT05602.1"/>
    </source>
</evidence>
<dbReference type="InterPro" id="IPR014756">
    <property type="entry name" value="Ig_E-set"/>
</dbReference>
<dbReference type="VEuPathDB" id="TrichDB:TRFO_26611"/>
<keyword evidence="2" id="KW-0732">Signal</keyword>
<evidence type="ECO:0000313" key="4">
    <source>
        <dbReference type="Proteomes" id="UP000179807"/>
    </source>
</evidence>
<organism evidence="3 4">
    <name type="scientific">Tritrichomonas foetus</name>
    <dbReference type="NCBI Taxonomy" id="1144522"/>
    <lineage>
        <taxon>Eukaryota</taxon>
        <taxon>Metamonada</taxon>
        <taxon>Parabasalia</taxon>
        <taxon>Tritrichomonadida</taxon>
        <taxon>Tritrichomonadidae</taxon>
        <taxon>Tritrichomonas</taxon>
    </lineage>
</organism>
<dbReference type="InterPro" id="IPR013783">
    <property type="entry name" value="Ig-like_fold"/>
</dbReference>
<protein>
    <recommendedName>
        <fullName evidence="5">IPT/TIG domain-containing protein</fullName>
    </recommendedName>
</protein>
<reference evidence="3" key="1">
    <citation type="submission" date="2016-10" db="EMBL/GenBank/DDBJ databases">
        <authorList>
            <person name="Benchimol M."/>
            <person name="Almeida L.G."/>
            <person name="Vasconcelos A.T."/>
            <person name="Perreira-Neves A."/>
            <person name="Rosa I.A."/>
            <person name="Tasca T."/>
            <person name="Bogo M.R."/>
            <person name="de Souza W."/>
        </authorList>
    </citation>
    <scope>NUCLEOTIDE SEQUENCE [LARGE SCALE GENOMIC DNA]</scope>
    <source>
        <strain evidence="3">K</strain>
    </source>
</reference>
<name>A0A1J4K3Q6_9EUKA</name>
<dbReference type="Proteomes" id="UP000179807">
    <property type="component" value="Unassembled WGS sequence"/>
</dbReference>
<dbReference type="SUPFAM" id="SSF81296">
    <property type="entry name" value="E set domains"/>
    <property type="match status" value="1"/>
</dbReference>
<evidence type="ECO:0000256" key="1">
    <source>
        <dbReference type="SAM" id="Phobius"/>
    </source>
</evidence>
<keyword evidence="1" id="KW-1133">Transmembrane helix</keyword>
<dbReference type="GeneID" id="94839754"/>
<dbReference type="OrthoDB" id="6287725at2759"/>
<keyword evidence="1" id="KW-0812">Transmembrane</keyword>
<gene>
    <name evidence="3" type="ORF">TRFO_26611</name>
</gene>
<keyword evidence="1" id="KW-0472">Membrane</keyword>